<accession>A0A919K411</accession>
<proteinExistence type="predicted"/>
<feature type="domain" description="Putative restriction endonuclease" evidence="1">
    <location>
        <begin position="25"/>
        <end position="169"/>
    </location>
</feature>
<dbReference type="CDD" id="cd06260">
    <property type="entry name" value="DUF820-like"/>
    <property type="match status" value="1"/>
</dbReference>
<dbReference type="InterPro" id="IPR012296">
    <property type="entry name" value="Nuclease_put_TT1808"/>
</dbReference>
<dbReference type="InterPro" id="IPR008538">
    <property type="entry name" value="Uma2"/>
</dbReference>
<gene>
    <name evidence="2" type="ORF">Ari01nite_78450</name>
</gene>
<sequence>MVMTTPASTPPRWSAPEGVWTEPDLHLFPQDGHRYEIVDGCLHVTPPPPESHEAVVRAVVTTLRAAAPPGWWVCDRLGIAINQGTSGESNLVPDVAVLRPRSSGAVWSDPADVALVVEVETPATRRYDRTLKPALYAEAGIHAFWRIEAGRATPLLRTFVLSGSRYRPGHSVEGAEPVKLDAPYPMRIAPAAWL</sequence>
<dbReference type="Proteomes" id="UP000636960">
    <property type="component" value="Unassembled WGS sequence"/>
</dbReference>
<dbReference type="SUPFAM" id="SSF52980">
    <property type="entry name" value="Restriction endonuclease-like"/>
    <property type="match status" value="1"/>
</dbReference>
<dbReference type="Pfam" id="PF05685">
    <property type="entry name" value="Uma2"/>
    <property type="match status" value="1"/>
</dbReference>
<name>A0A919K411_9ACTN</name>
<dbReference type="PANTHER" id="PTHR35400:SF3">
    <property type="entry name" value="SLL1072 PROTEIN"/>
    <property type="match status" value="1"/>
</dbReference>
<dbReference type="EMBL" id="BOMV01000082">
    <property type="protein sequence ID" value="GIF00381.1"/>
    <property type="molecule type" value="Genomic_DNA"/>
</dbReference>
<dbReference type="InterPro" id="IPR011335">
    <property type="entry name" value="Restrct_endonuc-II-like"/>
</dbReference>
<comment type="caution">
    <text evidence="2">The sequence shown here is derived from an EMBL/GenBank/DDBJ whole genome shotgun (WGS) entry which is preliminary data.</text>
</comment>
<dbReference type="AlphaFoldDB" id="A0A919K411"/>
<dbReference type="PANTHER" id="PTHR35400">
    <property type="entry name" value="SLR1083 PROTEIN"/>
    <property type="match status" value="1"/>
</dbReference>
<reference evidence="2" key="1">
    <citation type="submission" date="2021-01" db="EMBL/GenBank/DDBJ databases">
        <title>Whole genome shotgun sequence of Actinoplanes rishiriensis NBRC 108556.</title>
        <authorList>
            <person name="Komaki H."/>
            <person name="Tamura T."/>
        </authorList>
    </citation>
    <scope>NUCLEOTIDE SEQUENCE</scope>
    <source>
        <strain evidence="2">NBRC 108556</strain>
    </source>
</reference>
<evidence type="ECO:0000313" key="3">
    <source>
        <dbReference type="Proteomes" id="UP000636960"/>
    </source>
</evidence>
<dbReference type="Gene3D" id="3.90.1570.10">
    <property type="entry name" value="tt1808, chain A"/>
    <property type="match status" value="1"/>
</dbReference>
<evidence type="ECO:0000313" key="2">
    <source>
        <dbReference type="EMBL" id="GIF00381.1"/>
    </source>
</evidence>
<organism evidence="2 3">
    <name type="scientific">Paractinoplanes rishiriensis</name>
    <dbReference type="NCBI Taxonomy" id="1050105"/>
    <lineage>
        <taxon>Bacteria</taxon>
        <taxon>Bacillati</taxon>
        <taxon>Actinomycetota</taxon>
        <taxon>Actinomycetes</taxon>
        <taxon>Micromonosporales</taxon>
        <taxon>Micromonosporaceae</taxon>
        <taxon>Paractinoplanes</taxon>
    </lineage>
</organism>
<evidence type="ECO:0000259" key="1">
    <source>
        <dbReference type="Pfam" id="PF05685"/>
    </source>
</evidence>
<protein>
    <recommendedName>
        <fullName evidence="1">Putative restriction endonuclease domain-containing protein</fullName>
    </recommendedName>
</protein>
<keyword evidence="3" id="KW-1185">Reference proteome</keyword>